<dbReference type="Proteomes" id="UP001318860">
    <property type="component" value="Unassembled WGS sequence"/>
</dbReference>
<dbReference type="EMBL" id="JABTTQ020000011">
    <property type="protein sequence ID" value="KAK6146680.1"/>
    <property type="molecule type" value="Genomic_DNA"/>
</dbReference>
<evidence type="ECO:0000313" key="8">
    <source>
        <dbReference type="Proteomes" id="UP001318860"/>
    </source>
</evidence>
<evidence type="ECO:0008006" key="9">
    <source>
        <dbReference type="Google" id="ProtNLM"/>
    </source>
</evidence>
<keyword evidence="5" id="KW-0539">Nucleus</keyword>
<dbReference type="Pfam" id="PF11571">
    <property type="entry name" value="Med27"/>
    <property type="match status" value="1"/>
</dbReference>
<name>A0ABR0WKK9_REHGL</name>
<evidence type="ECO:0000256" key="5">
    <source>
        <dbReference type="ARBA" id="ARBA00023242"/>
    </source>
</evidence>
<dbReference type="InterPro" id="IPR021627">
    <property type="entry name" value="Mediator_Med27"/>
</dbReference>
<organism evidence="7 8">
    <name type="scientific">Rehmannia glutinosa</name>
    <name type="common">Chinese foxglove</name>
    <dbReference type="NCBI Taxonomy" id="99300"/>
    <lineage>
        <taxon>Eukaryota</taxon>
        <taxon>Viridiplantae</taxon>
        <taxon>Streptophyta</taxon>
        <taxon>Embryophyta</taxon>
        <taxon>Tracheophyta</taxon>
        <taxon>Spermatophyta</taxon>
        <taxon>Magnoliopsida</taxon>
        <taxon>eudicotyledons</taxon>
        <taxon>Gunneridae</taxon>
        <taxon>Pentapetalae</taxon>
        <taxon>asterids</taxon>
        <taxon>lamiids</taxon>
        <taxon>Lamiales</taxon>
        <taxon>Orobanchaceae</taxon>
        <taxon>Rehmannieae</taxon>
        <taxon>Rehmannia</taxon>
    </lineage>
</organism>
<gene>
    <name evidence="7" type="ORF">DH2020_020549</name>
</gene>
<evidence type="ECO:0000256" key="2">
    <source>
        <dbReference type="ARBA" id="ARBA00008048"/>
    </source>
</evidence>
<comment type="caution">
    <text evidence="7">The sequence shown here is derived from an EMBL/GenBank/DDBJ whole genome shotgun (WGS) entry which is preliminary data.</text>
</comment>
<accession>A0ABR0WKK9</accession>
<reference evidence="7 8" key="1">
    <citation type="journal article" date="2021" name="Comput. Struct. Biotechnol. J.">
        <title>De novo genome assembly of the potent medicinal plant Rehmannia glutinosa using nanopore technology.</title>
        <authorList>
            <person name="Ma L."/>
            <person name="Dong C."/>
            <person name="Song C."/>
            <person name="Wang X."/>
            <person name="Zheng X."/>
            <person name="Niu Y."/>
            <person name="Chen S."/>
            <person name="Feng W."/>
        </authorList>
    </citation>
    <scope>NUCLEOTIDE SEQUENCE [LARGE SCALE GENOMIC DNA]</scope>
    <source>
        <strain evidence="7">DH-2019</strain>
    </source>
</reference>
<evidence type="ECO:0000256" key="3">
    <source>
        <dbReference type="ARBA" id="ARBA00023015"/>
    </source>
</evidence>
<feature type="region of interest" description="Disordered" evidence="6">
    <location>
        <begin position="231"/>
        <end position="252"/>
    </location>
</feature>
<dbReference type="PANTHER" id="PTHR13130">
    <property type="entry name" value="34 KDA TRANSCRIPTIONAL CO-ACTIVATOR-RELATED"/>
    <property type="match status" value="1"/>
</dbReference>
<keyword evidence="4" id="KW-0804">Transcription</keyword>
<feature type="region of interest" description="Disordered" evidence="6">
    <location>
        <begin position="1"/>
        <end position="27"/>
    </location>
</feature>
<evidence type="ECO:0000313" key="7">
    <source>
        <dbReference type="EMBL" id="KAK6146680.1"/>
    </source>
</evidence>
<evidence type="ECO:0000256" key="1">
    <source>
        <dbReference type="ARBA" id="ARBA00004123"/>
    </source>
</evidence>
<dbReference type="PANTHER" id="PTHR13130:SF4">
    <property type="entry name" value="MEDIATOR OF RNA POLYMERASE II TRANSCRIPTION SUBUNIT 27"/>
    <property type="match status" value="1"/>
</dbReference>
<comment type="subcellular location">
    <subcellularLocation>
        <location evidence="1">Nucleus</location>
    </subcellularLocation>
</comment>
<evidence type="ECO:0000256" key="6">
    <source>
        <dbReference type="SAM" id="MobiDB-lite"/>
    </source>
</evidence>
<feature type="compositionally biased region" description="Pro residues" evidence="6">
    <location>
        <begin position="1"/>
        <end position="10"/>
    </location>
</feature>
<keyword evidence="8" id="KW-1185">Reference proteome</keyword>
<evidence type="ECO:0000256" key="4">
    <source>
        <dbReference type="ARBA" id="ARBA00023163"/>
    </source>
</evidence>
<comment type="similarity">
    <text evidence="2">Belongs to the Mediator complex subunit 27 family.</text>
</comment>
<protein>
    <recommendedName>
        <fullName evidence="9">Mediator of RNA polymerase II transcription subunit 27</fullName>
    </recommendedName>
</protein>
<keyword evidence="3" id="KW-0805">Transcription regulation</keyword>
<proteinExistence type="inferred from homology"/>
<sequence>MQQAAGPPPTQGTAAPRDAAPRDAPPKKVAQALDQLGQAGRLIADVRLGADRLLEALFFVGEKPHHQHSAKCLNLILKEESLMRHHLQNLRAIGRQLEESGVLNESLRLRSNSWGLHMPLVCPDGAVVAYAWKRQLAGQAGASAVDRTRLALKAFKDQKRRFFPHLADDSVVESATKKHCSPLPTSHEEIGEQKTLVDILSHLRKEVPNLQTFTYQRLDWLKRASSLASAANESSTESSKDHSFPSTSKWGKGSVSMQAGDKAAVIELLLPSVFRAVVSLHTAGSMDPDAVAFFSPDEGGSYLHARGFSTHHVFKHASEHASMALQYFICTNPETALHSLLRWVCTYQTLFIKVCSKCGKLLSMDKQSGLVLPPVKRPFRYFPSGKKMSKSSSVENCSLDLIQAFHISCFSEEQ</sequence>